<organism evidence="1 2">
    <name type="scientific">Pseudodesulfovibrio portus</name>
    <dbReference type="NCBI Taxonomy" id="231439"/>
    <lineage>
        <taxon>Bacteria</taxon>
        <taxon>Pseudomonadati</taxon>
        <taxon>Thermodesulfobacteriota</taxon>
        <taxon>Desulfovibrionia</taxon>
        <taxon>Desulfovibrionales</taxon>
        <taxon>Desulfovibrionaceae</taxon>
    </lineage>
</organism>
<name>A0ABM8APS1_9BACT</name>
<reference evidence="1" key="1">
    <citation type="submission" date="2022-08" db="EMBL/GenBank/DDBJ databases">
        <title>Genome Sequence of the sulphate-reducing bacterium, Pseudodesulfovibrio portus JCM14722.</title>
        <authorList>
            <person name="Kondo R."/>
            <person name="Kataoka T."/>
        </authorList>
    </citation>
    <scope>NUCLEOTIDE SEQUENCE</scope>
    <source>
        <strain evidence="1">JCM 14722</strain>
    </source>
</reference>
<dbReference type="Proteomes" id="UP001061361">
    <property type="component" value="Chromosome"/>
</dbReference>
<sequence>MALKRFLSDQPNGGPMQPVTVCFTLAPGHDPQPGLSHGPAMETRGWTGEMKGVLHMGMHDMVFGDRYQHLALDDAPPFSIPKTIETELPVNTMISAGAKVTFANGERFCAQAAGIVWPTTTPVSITVDRYGVRVTIELLGIHLLPNHDMVGVSILRFFQDQFGRDKLRDLISKVK</sequence>
<dbReference type="EMBL" id="AP026708">
    <property type="protein sequence ID" value="BDQ33413.1"/>
    <property type="molecule type" value="Genomic_DNA"/>
</dbReference>
<keyword evidence="2" id="KW-1185">Reference proteome</keyword>
<evidence type="ECO:0000313" key="1">
    <source>
        <dbReference type="EMBL" id="BDQ33413.1"/>
    </source>
</evidence>
<proteinExistence type="predicted"/>
<gene>
    <name evidence="1" type="ORF">JCM14722_09550</name>
</gene>
<evidence type="ECO:0000313" key="2">
    <source>
        <dbReference type="Proteomes" id="UP001061361"/>
    </source>
</evidence>
<protein>
    <submittedName>
        <fullName evidence="1">Uncharacterized protein</fullName>
    </submittedName>
</protein>
<dbReference type="RefSeq" id="WP_264983467.1">
    <property type="nucleotide sequence ID" value="NZ_AP026708.1"/>
</dbReference>
<accession>A0ABM8APS1</accession>